<evidence type="ECO:0000256" key="3">
    <source>
        <dbReference type="SAM" id="SignalP"/>
    </source>
</evidence>
<dbReference type="SMART" id="SM00267">
    <property type="entry name" value="GGDEF"/>
    <property type="match status" value="1"/>
</dbReference>
<feature type="domain" description="PAC" evidence="5">
    <location>
        <begin position="316"/>
        <end position="368"/>
    </location>
</feature>
<dbReference type="PROSITE" id="PS50113">
    <property type="entry name" value="PAC"/>
    <property type="match status" value="1"/>
</dbReference>
<evidence type="ECO:0000259" key="4">
    <source>
        <dbReference type="PROSITE" id="PS50112"/>
    </source>
</evidence>
<dbReference type="AlphaFoldDB" id="A0A4R6ECD9"/>
<gene>
    <name evidence="8" type="ORF">C7389_103154</name>
</gene>
<dbReference type="PANTHER" id="PTHR44757:SF2">
    <property type="entry name" value="BIOFILM ARCHITECTURE MAINTENANCE PROTEIN MBAA"/>
    <property type="match status" value="1"/>
</dbReference>
<dbReference type="PANTHER" id="PTHR44757">
    <property type="entry name" value="DIGUANYLATE CYCLASE DGCP"/>
    <property type="match status" value="1"/>
</dbReference>
<dbReference type="EMBL" id="SNVV01000003">
    <property type="protein sequence ID" value="TDN55817.1"/>
    <property type="molecule type" value="Genomic_DNA"/>
</dbReference>
<dbReference type="InterPro" id="IPR000160">
    <property type="entry name" value="GGDEF_dom"/>
</dbReference>
<feature type="domain" description="PAS" evidence="4">
    <location>
        <begin position="76"/>
        <end position="102"/>
    </location>
</feature>
<feature type="domain" description="EAL" evidence="6">
    <location>
        <begin position="548"/>
        <end position="800"/>
    </location>
</feature>
<dbReference type="GO" id="GO:0071111">
    <property type="term" value="F:cyclic-guanylate-specific phosphodiesterase activity"/>
    <property type="evidence" value="ECO:0007669"/>
    <property type="project" value="UniProtKB-EC"/>
</dbReference>
<keyword evidence="3" id="KW-0732">Signal</keyword>
<reference evidence="8 9" key="1">
    <citation type="submission" date="2019-03" db="EMBL/GenBank/DDBJ databases">
        <title>Genomic Encyclopedia of Type Strains, Phase IV (KMG-IV): sequencing the most valuable type-strain genomes for metagenomic binning, comparative biology and taxonomic classification.</title>
        <authorList>
            <person name="Goeker M."/>
        </authorList>
    </citation>
    <scope>NUCLEOTIDE SEQUENCE [LARGE SCALE GENOMIC DNA]</scope>
    <source>
        <strain evidence="8 9">DSM 12121</strain>
    </source>
</reference>
<keyword evidence="2" id="KW-1133">Transmembrane helix</keyword>
<dbReference type="Pfam" id="PF00990">
    <property type="entry name" value="GGDEF"/>
    <property type="match status" value="1"/>
</dbReference>
<dbReference type="InterPro" id="IPR052155">
    <property type="entry name" value="Biofilm_reg_signaling"/>
</dbReference>
<feature type="transmembrane region" description="Helical" evidence="2">
    <location>
        <begin position="206"/>
        <end position="226"/>
    </location>
</feature>
<proteinExistence type="predicted"/>
<dbReference type="SMART" id="SM00052">
    <property type="entry name" value="EAL"/>
    <property type="match status" value="1"/>
</dbReference>
<dbReference type="OrthoDB" id="9813903at2"/>
<evidence type="ECO:0000259" key="5">
    <source>
        <dbReference type="PROSITE" id="PS50113"/>
    </source>
</evidence>
<evidence type="ECO:0000256" key="2">
    <source>
        <dbReference type="SAM" id="Phobius"/>
    </source>
</evidence>
<dbReference type="InterPro" id="IPR000700">
    <property type="entry name" value="PAS-assoc_C"/>
</dbReference>
<keyword evidence="2" id="KW-0812">Transmembrane</keyword>
<dbReference type="SMART" id="SM00091">
    <property type="entry name" value="PAS"/>
    <property type="match status" value="2"/>
</dbReference>
<dbReference type="PROSITE" id="PS50112">
    <property type="entry name" value="PAS"/>
    <property type="match status" value="1"/>
</dbReference>
<accession>A0A4R6ECD9</accession>
<dbReference type="RefSeq" id="WP_133589049.1">
    <property type="nucleotide sequence ID" value="NZ_SNVV01000003.1"/>
</dbReference>
<dbReference type="Gene3D" id="3.20.20.450">
    <property type="entry name" value="EAL domain"/>
    <property type="match status" value="1"/>
</dbReference>
<feature type="signal peptide" evidence="3">
    <location>
        <begin position="1"/>
        <end position="47"/>
    </location>
</feature>
<dbReference type="InterPro" id="IPR001633">
    <property type="entry name" value="EAL_dom"/>
</dbReference>
<comment type="catalytic activity">
    <reaction evidence="1">
        <text>3',3'-c-di-GMP + H2O = 5'-phosphoguanylyl(3'-&gt;5')guanosine + H(+)</text>
        <dbReference type="Rhea" id="RHEA:24902"/>
        <dbReference type="ChEBI" id="CHEBI:15377"/>
        <dbReference type="ChEBI" id="CHEBI:15378"/>
        <dbReference type="ChEBI" id="CHEBI:58754"/>
        <dbReference type="ChEBI" id="CHEBI:58805"/>
        <dbReference type="EC" id="3.1.4.52"/>
    </reaction>
    <physiologicalReaction direction="left-to-right" evidence="1">
        <dbReference type="Rhea" id="RHEA:24903"/>
    </physiologicalReaction>
</comment>
<dbReference type="CDD" id="cd00130">
    <property type="entry name" value="PAS"/>
    <property type="match status" value="1"/>
</dbReference>
<dbReference type="Pfam" id="PF08448">
    <property type="entry name" value="PAS_4"/>
    <property type="match status" value="2"/>
</dbReference>
<dbReference type="PROSITE" id="PS50883">
    <property type="entry name" value="EAL"/>
    <property type="match status" value="1"/>
</dbReference>
<dbReference type="SUPFAM" id="SSF55073">
    <property type="entry name" value="Nucleotide cyclase"/>
    <property type="match status" value="1"/>
</dbReference>
<dbReference type="Gene3D" id="3.30.450.20">
    <property type="entry name" value="PAS domain"/>
    <property type="match status" value="2"/>
</dbReference>
<keyword evidence="2" id="KW-0472">Membrane</keyword>
<dbReference type="InterPro" id="IPR035965">
    <property type="entry name" value="PAS-like_dom_sf"/>
</dbReference>
<sequence>MPPHSCGPLVLDVLLPAMTPARRFFAISLFALLTPAAGVFSAPPAQAGPKVPPSGVAEFTPFRNHGAAMLLLSPGDGRILDANAAATHFYGYPPERLIGRTLDELTAMDNEAIAGERALAQLESRSHLVLPQRLANGRVRAVEFYTSPLAGTTTAAGGPAQLAVLQDVEGLREAEARLAEYRLHTEEAILRNNREAVETQSRLRQALLAAVLIQALIIALLIANVANRRRITRALVHREEQLTALIDAMPDLVCFKDGNGRWRQVNAFAVRQLGLEGIDYHNCRNLELAERQPFHHDTFHACEATDEAAWQQRSVYRSEERIPSPDNPHSVFDVIKVPLFNPDGSRRGMVVIGRDITARKAADSEIERLAYFDPLTNLPNRRLLQDRIANAQAGARRSGRYGAILLVDLDYFKTLNEARGHEMGDRLLKAVAERLTGCLREADTVARFGGDEFVLLLPDLASHAGFAADMARSVAAKVRNAVALPYPMDDEDVVVAASIGVTLIPNGQATTIADLLKQAETAMYQAKEAGRDQVRFFEPEMQARVEARFALEGDLRHAVERGELQMYLQPQVDAEGQIQAAEALMRWQHPQRGLVPPSHFIPVAEETGLILELGEWAMRETCRLLARAEAAGTPIRMAVNVSPRQFHRSGFIRRVRDILAETGADPTRLTMEVTEGLVIDRIHQTVATMSELRALGVHFSIDDFGTGYSSLAYLKRLPINELKIDKTFIQDAPSDPNDAALIDTILAVAAHLRLNVVAEGVETREQADFLTRRAPMLYQGYLFGRPEPAEGLLERLAAQQVMNSASS</sequence>
<dbReference type="SUPFAM" id="SSF141868">
    <property type="entry name" value="EAL domain-like"/>
    <property type="match status" value="1"/>
</dbReference>
<dbReference type="InterPro" id="IPR000014">
    <property type="entry name" value="PAS"/>
</dbReference>
<dbReference type="Proteomes" id="UP000295129">
    <property type="component" value="Unassembled WGS sequence"/>
</dbReference>
<dbReference type="NCBIfam" id="TIGR00229">
    <property type="entry name" value="sensory_box"/>
    <property type="match status" value="2"/>
</dbReference>
<keyword evidence="9" id="KW-1185">Reference proteome</keyword>
<dbReference type="PROSITE" id="PS50887">
    <property type="entry name" value="GGDEF"/>
    <property type="match status" value="1"/>
</dbReference>
<name>A0A4R6ECD9_9RHOO</name>
<feature type="chain" id="PRO_5020747414" evidence="3">
    <location>
        <begin position="48"/>
        <end position="807"/>
    </location>
</feature>
<organism evidence="8 9">
    <name type="scientific">Azoarcus indigens</name>
    <dbReference type="NCBI Taxonomy" id="29545"/>
    <lineage>
        <taxon>Bacteria</taxon>
        <taxon>Pseudomonadati</taxon>
        <taxon>Pseudomonadota</taxon>
        <taxon>Betaproteobacteria</taxon>
        <taxon>Rhodocyclales</taxon>
        <taxon>Zoogloeaceae</taxon>
        <taxon>Azoarcus</taxon>
    </lineage>
</organism>
<evidence type="ECO:0000256" key="1">
    <source>
        <dbReference type="ARBA" id="ARBA00051114"/>
    </source>
</evidence>
<evidence type="ECO:0000259" key="7">
    <source>
        <dbReference type="PROSITE" id="PS50887"/>
    </source>
</evidence>
<feature type="domain" description="GGDEF" evidence="7">
    <location>
        <begin position="400"/>
        <end position="539"/>
    </location>
</feature>
<dbReference type="CDD" id="cd01948">
    <property type="entry name" value="EAL"/>
    <property type="match status" value="1"/>
</dbReference>
<dbReference type="InterPro" id="IPR035919">
    <property type="entry name" value="EAL_sf"/>
</dbReference>
<dbReference type="InterPro" id="IPR029787">
    <property type="entry name" value="Nucleotide_cyclase"/>
</dbReference>
<comment type="caution">
    <text evidence="8">The sequence shown here is derived from an EMBL/GenBank/DDBJ whole genome shotgun (WGS) entry which is preliminary data.</text>
</comment>
<evidence type="ECO:0000313" key="8">
    <source>
        <dbReference type="EMBL" id="TDN55817.1"/>
    </source>
</evidence>
<dbReference type="FunFam" id="3.30.70.270:FF:000001">
    <property type="entry name" value="Diguanylate cyclase domain protein"/>
    <property type="match status" value="1"/>
</dbReference>
<protein>
    <submittedName>
        <fullName evidence="8">PAS domain S-box-containing protein/diguanylate cyclase (GGDEF)-like protein</fullName>
    </submittedName>
</protein>
<dbReference type="FunFam" id="3.20.20.450:FF:000001">
    <property type="entry name" value="Cyclic di-GMP phosphodiesterase yahA"/>
    <property type="match status" value="1"/>
</dbReference>
<dbReference type="Gene3D" id="3.30.70.270">
    <property type="match status" value="1"/>
</dbReference>
<dbReference type="SUPFAM" id="SSF55785">
    <property type="entry name" value="PYP-like sensor domain (PAS domain)"/>
    <property type="match status" value="2"/>
</dbReference>
<dbReference type="CDD" id="cd01949">
    <property type="entry name" value="GGDEF"/>
    <property type="match status" value="1"/>
</dbReference>
<dbReference type="InterPro" id="IPR043128">
    <property type="entry name" value="Rev_trsase/Diguanyl_cyclase"/>
</dbReference>
<dbReference type="NCBIfam" id="TIGR00254">
    <property type="entry name" value="GGDEF"/>
    <property type="match status" value="1"/>
</dbReference>
<evidence type="ECO:0000313" key="9">
    <source>
        <dbReference type="Proteomes" id="UP000295129"/>
    </source>
</evidence>
<evidence type="ECO:0000259" key="6">
    <source>
        <dbReference type="PROSITE" id="PS50883"/>
    </source>
</evidence>
<dbReference type="GO" id="GO:0071732">
    <property type="term" value="P:cellular response to nitric oxide"/>
    <property type="evidence" value="ECO:0007669"/>
    <property type="project" value="UniProtKB-ARBA"/>
</dbReference>
<dbReference type="Pfam" id="PF00563">
    <property type="entry name" value="EAL"/>
    <property type="match status" value="1"/>
</dbReference>
<dbReference type="InterPro" id="IPR013656">
    <property type="entry name" value="PAS_4"/>
</dbReference>